<dbReference type="AlphaFoldDB" id="A0AAW9SI32"/>
<dbReference type="EMBL" id="JBDKWZ010000018">
    <property type="protein sequence ID" value="MEN7550938.1"/>
    <property type="molecule type" value="Genomic_DNA"/>
</dbReference>
<proteinExistence type="predicted"/>
<organism evidence="2 3">
    <name type="scientific">Rapidithrix thailandica</name>
    <dbReference type="NCBI Taxonomy" id="413964"/>
    <lineage>
        <taxon>Bacteria</taxon>
        <taxon>Pseudomonadati</taxon>
        <taxon>Bacteroidota</taxon>
        <taxon>Cytophagia</taxon>
        <taxon>Cytophagales</taxon>
        <taxon>Flammeovirgaceae</taxon>
        <taxon>Rapidithrix</taxon>
    </lineage>
</organism>
<gene>
    <name evidence="2" type="ORF">AAG747_23660</name>
</gene>
<evidence type="ECO:0008006" key="4">
    <source>
        <dbReference type="Google" id="ProtNLM"/>
    </source>
</evidence>
<comment type="caution">
    <text evidence="2">The sequence shown here is derived from an EMBL/GenBank/DDBJ whole genome shotgun (WGS) entry which is preliminary data.</text>
</comment>
<sequence length="141" mass="15713">MSRNTIYGFLLLLAMVLIGVGLYLYNKPRPSMEQQSAAYTVKAMDWIEEYTADENAANQKYLGNVIEVEGEIQEVQMEKTPMLILTGNGMNSVQCVFPEGYSFDPEVKPEASITVKGMCNGMLLDIILTECMIVSSVPEEK</sequence>
<keyword evidence="1" id="KW-1133">Transmembrane helix</keyword>
<keyword evidence="3" id="KW-1185">Reference proteome</keyword>
<dbReference type="InterPro" id="IPR024422">
    <property type="entry name" value="Protein_unknown_function_OB"/>
</dbReference>
<dbReference type="Proteomes" id="UP001403385">
    <property type="component" value="Unassembled WGS sequence"/>
</dbReference>
<dbReference type="Pfam" id="PF12869">
    <property type="entry name" value="tRNA_anti-like"/>
    <property type="match status" value="1"/>
</dbReference>
<evidence type="ECO:0000256" key="1">
    <source>
        <dbReference type="SAM" id="Phobius"/>
    </source>
</evidence>
<feature type="transmembrane region" description="Helical" evidence="1">
    <location>
        <begin position="6"/>
        <end position="25"/>
    </location>
</feature>
<accession>A0AAW9SI32</accession>
<keyword evidence="1" id="KW-0812">Transmembrane</keyword>
<keyword evidence="1" id="KW-0472">Membrane</keyword>
<evidence type="ECO:0000313" key="2">
    <source>
        <dbReference type="EMBL" id="MEN7550938.1"/>
    </source>
</evidence>
<dbReference type="RefSeq" id="WP_430300670.1">
    <property type="nucleotide sequence ID" value="NZ_JBDKWZ010000018.1"/>
</dbReference>
<evidence type="ECO:0000313" key="3">
    <source>
        <dbReference type="Proteomes" id="UP001403385"/>
    </source>
</evidence>
<reference evidence="2 3" key="1">
    <citation type="submission" date="2024-04" db="EMBL/GenBank/DDBJ databases">
        <title>Novel genus in family Flammeovirgaceae.</title>
        <authorList>
            <person name="Nguyen T.H."/>
            <person name="Vuong T.Q."/>
            <person name="Le H."/>
            <person name="Kim S.-G."/>
        </authorList>
    </citation>
    <scope>NUCLEOTIDE SEQUENCE [LARGE SCALE GENOMIC DNA]</scope>
    <source>
        <strain evidence="2 3">JCM 23209</strain>
    </source>
</reference>
<protein>
    <recommendedName>
        <fullName evidence="4">tRNA_anti-like</fullName>
    </recommendedName>
</protein>
<name>A0AAW9SI32_9BACT</name>